<dbReference type="InterPro" id="IPR014907">
    <property type="entry name" value="BT4734-like_N"/>
</dbReference>
<dbReference type="Pfam" id="PF08800">
    <property type="entry name" value="BT4734-like_N"/>
    <property type="match status" value="1"/>
</dbReference>
<sequence length="447" mass="52239">MSYRYTLILDNKMINKINNCKNRAVVSSFNDIEEVVNFIKSPPQEHIEYVGNARTLERKSKEYNYIKIHKLPAITINFSFSNNYISGKNVSNPTGYLYFDVDGMTEQDFEINTTYVCAYWRSLSDTGMTLVVKVDGLTPDNFKEATKEVARLLDIPYDEKAVSIDRLTILSYDSNAYFNDNTEVIPLFQLLSPDLTVSDEKEAAKNTHYNSINTNNIKKLSKYDCNGYKIRFDNLDELLESKNIKYDENGFYDFGKDSKLRYAKVFIPFTTIESDRRYYILEKIILQLVALNKKIPKKIIHACINKINNNRMIPPIESQAVEDLLDKTYKNIKNIEPHFNEERRFIYDKTKNLTTKEKRSLNMKQLGKDKSNKSKTELFNVMKEWDFTIYGKITIKNLSKTASKNKKTVQKYYKELKAKLAFISLNTLKNSNTLEKEIKFNDLKNYI</sequence>
<dbReference type="STRING" id="1612149.SAMN05216324_10598"/>
<evidence type="ECO:0000259" key="1">
    <source>
        <dbReference type="Pfam" id="PF08800"/>
    </source>
</evidence>
<protein>
    <submittedName>
        <fullName evidence="2">VirE N-terminal domain-containing protein</fullName>
    </submittedName>
</protein>
<dbReference type="Proteomes" id="UP000182034">
    <property type="component" value="Unassembled WGS sequence"/>
</dbReference>
<dbReference type="EMBL" id="FPKW01000005">
    <property type="protein sequence ID" value="SFZ93486.1"/>
    <property type="molecule type" value="Genomic_DNA"/>
</dbReference>
<name>A0A1K2IMF5_9FLAO</name>
<proteinExistence type="predicted"/>
<keyword evidence="3" id="KW-1185">Reference proteome</keyword>
<dbReference type="AlphaFoldDB" id="A0A1K2IMF5"/>
<dbReference type="OrthoDB" id="786245at2"/>
<organism evidence="2 3">
    <name type="scientific">Chryseobacterium limigenitum</name>
    <dbReference type="NCBI Taxonomy" id="1612149"/>
    <lineage>
        <taxon>Bacteria</taxon>
        <taxon>Pseudomonadati</taxon>
        <taxon>Bacteroidota</taxon>
        <taxon>Flavobacteriia</taxon>
        <taxon>Flavobacteriales</taxon>
        <taxon>Weeksellaceae</taxon>
        <taxon>Chryseobacterium group</taxon>
        <taxon>Chryseobacterium</taxon>
    </lineage>
</organism>
<accession>A0A1K2IMF5</accession>
<reference evidence="3" key="1">
    <citation type="submission" date="2016-10" db="EMBL/GenBank/DDBJ databases">
        <authorList>
            <person name="Varghese N."/>
            <person name="Submissions S."/>
        </authorList>
    </citation>
    <scope>NUCLEOTIDE SEQUENCE [LARGE SCALE GENOMIC DNA]</scope>
    <source>
        <strain evidence="3">SUR2</strain>
    </source>
</reference>
<gene>
    <name evidence="2" type="ORF">SAMN05216324_10598</name>
</gene>
<feature type="domain" description="BT4734-like N-terminal" evidence="1">
    <location>
        <begin position="68"/>
        <end position="178"/>
    </location>
</feature>
<evidence type="ECO:0000313" key="3">
    <source>
        <dbReference type="Proteomes" id="UP000182034"/>
    </source>
</evidence>
<evidence type="ECO:0000313" key="2">
    <source>
        <dbReference type="EMBL" id="SFZ93486.1"/>
    </source>
</evidence>